<dbReference type="Pfam" id="PF03466">
    <property type="entry name" value="LysR_substrate"/>
    <property type="match status" value="1"/>
</dbReference>
<evidence type="ECO:0000256" key="2">
    <source>
        <dbReference type="ARBA" id="ARBA00023015"/>
    </source>
</evidence>
<dbReference type="SUPFAM" id="SSF46785">
    <property type="entry name" value="Winged helix' DNA-binding domain"/>
    <property type="match status" value="1"/>
</dbReference>
<feature type="domain" description="HTH lysR-type" evidence="5">
    <location>
        <begin position="1"/>
        <end position="58"/>
    </location>
</feature>
<evidence type="ECO:0000313" key="7">
    <source>
        <dbReference type="Proteomes" id="UP000294887"/>
    </source>
</evidence>
<dbReference type="RefSeq" id="WP_131907606.1">
    <property type="nucleotide sequence ID" value="NZ_BAAAFU010000007.1"/>
</dbReference>
<evidence type="ECO:0000256" key="1">
    <source>
        <dbReference type="ARBA" id="ARBA00009437"/>
    </source>
</evidence>
<dbReference type="SUPFAM" id="SSF53850">
    <property type="entry name" value="Periplasmic binding protein-like II"/>
    <property type="match status" value="1"/>
</dbReference>
<dbReference type="Gene3D" id="3.40.190.10">
    <property type="entry name" value="Periplasmic binding protein-like II"/>
    <property type="match status" value="2"/>
</dbReference>
<proteinExistence type="inferred from homology"/>
<protein>
    <submittedName>
        <fullName evidence="6">LysR family transcriptional regulator</fullName>
    </submittedName>
</protein>
<dbReference type="PROSITE" id="PS50931">
    <property type="entry name" value="HTH_LYSR"/>
    <property type="match status" value="1"/>
</dbReference>
<dbReference type="OrthoDB" id="9803735at2"/>
<dbReference type="InterPro" id="IPR005119">
    <property type="entry name" value="LysR_subst-bd"/>
</dbReference>
<dbReference type="InterPro" id="IPR000847">
    <property type="entry name" value="LysR_HTH_N"/>
</dbReference>
<dbReference type="InterPro" id="IPR050950">
    <property type="entry name" value="HTH-type_LysR_regulators"/>
</dbReference>
<keyword evidence="7" id="KW-1185">Reference proteome</keyword>
<keyword evidence="3" id="KW-0238">DNA-binding</keyword>
<accession>A0A4R1EQ08</accession>
<dbReference type="InterPro" id="IPR036388">
    <property type="entry name" value="WH-like_DNA-bd_sf"/>
</dbReference>
<dbReference type="PANTHER" id="PTHR30419">
    <property type="entry name" value="HTH-TYPE TRANSCRIPTIONAL REGULATOR YBHD"/>
    <property type="match status" value="1"/>
</dbReference>
<dbReference type="PRINTS" id="PR00039">
    <property type="entry name" value="HTHLYSR"/>
</dbReference>
<dbReference type="InterPro" id="IPR036390">
    <property type="entry name" value="WH_DNA-bd_sf"/>
</dbReference>
<dbReference type="GO" id="GO:0003677">
    <property type="term" value="F:DNA binding"/>
    <property type="evidence" value="ECO:0007669"/>
    <property type="project" value="UniProtKB-KW"/>
</dbReference>
<reference evidence="6 7" key="1">
    <citation type="submission" date="2019-03" db="EMBL/GenBank/DDBJ databases">
        <title>Genomic Encyclopedia of Type Strains, Phase IV (KMG-IV): sequencing the most valuable type-strain genomes for metagenomic binning, comparative biology and taxonomic classification.</title>
        <authorList>
            <person name="Goeker M."/>
        </authorList>
    </citation>
    <scope>NUCLEOTIDE SEQUENCE [LARGE SCALE GENOMIC DNA]</scope>
    <source>
        <strain evidence="6 7">DSM 24830</strain>
    </source>
</reference>
<dbReference type="AlphaFoldDB" id="A0A4R1EQ08"/>
<dbReference type="Pfam" id="PF00126">
    <property type="entry name" value="HTH_1"/>
    <property type="match status" value="1"/>
</dbReference>
<comment type="similarity">
    <text evidence="1">Belongs to the LysR transcriptional regulatory family.</text>
</comment>
<organism evidence="6 7">
    <name type="scientific">Cocleimonas flava</name>
    <dbReference type="NCBI Taxonomy" id="634765"/>
    <lineage>
        <taxon>Bacteria</taxon>
        <taxon>Pseudomonadati</taxon>
        <taxon>Pseudomonadota</taxon>
        <taxon>Gammaproteobacteria</taxon>
        <taxon>Thiotrichales</taxon>
        <taxon>Thiotrichaceae</taxon>
        <taxon>Cocleimonas</taxon>
    </lineage>
</organism>
<dbReference type="GO" id="GO:0003700">
    <property type="term" value="F:DNA-binding transcription factor activity"/>
    <property type="evidence" value="ECO:0007669"/>
    <property type="project" value="InterPro"/>
</dbReference>
<name>A0A4R1EQ08_9GAMM</name>
<comment type="caution">
    <text evidence="6">The sequence shown here is derived from an EMBL/GenBank/DDBJ whole genome shotgun (WGS) entry which is preliminary data.</text>
</comment>
<evidence type="ECO:0000313" key="6">
    <source>
        <dbReference type="EMBL" id="TCJ83123.1"/>
    </source>
</evidence>
<sequence length="306" mass="34696">MGVRRFKTLIAIAELGTFAKAAEAVYLTPAAVSQQMKALEDELDMPLFDRTKRPPVLNPAGYALIPKALKLIKHYEELKPSLEGELDTLENLTVGTVPTTTTGIMPRAIKTLQDDHDNLHIRIYPGLSDDLYAQVDRGFLDVAVMTEPPTIYEHLIWRPFTEEPFVVLTSKEVEMTDPMEILRTQSFIRYARKAWVGKDIDHWLIENNIHVHETMELDTLEATAAMVMNNLGVSIVPLNCCSKPEHEHLNIIPLEDTSFKRVLGVLYRRDTSKHLLIELLWEKLIQIVEESGVTKAMLDPSQTTKS</sequence>
<evidence type="ECO:0000259" key="5">
    <source>
        <dbReference type="PROSITE" id="PS50931"/>
    </source>
</evidence>
<evidence type="ECO:0000256" key="3">
    <source>
        <dbReference type="ARBA" id="ARBA00023125"/>
    </source>
</evidence>
<dbReference type="GO" id="GO:0005829">
    <property type="term" value="C:cytosol"/>
    <property type="evidence" value="ECO:0007669"/>
    <property type="project" value="TreeGrafter"/>
</dbReference>
<keyword evidence="2" id="KW-0805">Transcription regulation</keyword>
<dbReference type="EMBL" id="SMFQ01000005">
    <property type="protein sequence ID" value="TCJ83123.1"/>
    <property type="molecule type" value="Genomic_DNA"/>
</dbReference>
<dbReference type="PANTHER" id="PTHR30419:SF8">
    <property type="entry name" value="NITROGEN ASSIMILATION TRANSCRIPTIONAL ACTIVATOR-RELATED"/>
    <property type="match status" value="1"/>
</dbReference>
<gene>
    <name evidence="6" type="ORF">EV695_3861</name>
</gene>
<keyword evidence="4" id="KW-0804">Transcription</keyword>
<evidence type="ECO:0000256" key="4">
    <source>
        <dbReference type="ARBA" id="ARBA00023163"/>
    </source>
</evidence>
<dbReference type="Gene3D" id="1.10.10.10">
    <property type="entry name" value="Winged helix-like DNA-binding domain superfamily/Winged helix DNA-binding domain"/>
    <property type="match status" value="1"/>
</dbReference>
<dbReference type="Proteomes" id="UP000294887">
    <property type="component" value="Unassembled WGS sequence"/>
</dbReference>